<dbReference type="OrthoDB" id="9809354at2"/>
<dbReference type="EMBL" id="SACL01000001">
    <property type="protein sequence ID" value="RVT99425.1"/>
    <property type="molecule type" value="Genomic_DNA"/>
</dbReference>
<evidence type="ECO:0000313" key="7">
    <source>
        <dbReference type="EMBL" id="RVT99425.1"/>
    </source>
</evidence>
<dbReference type="RefSeq" id="WP_127786320.1">
    <property type="nucleotide sequence ID" value="NZ_SACL01000001.1"/>
</dbReference>
<gene>
    <name evidence="7" type="ORF">EOD42_04875</name>
</gene>
<evidence type="ECO:0000313" key="8">
    <source>
        <dbReference type="Proteomes" id="UP000282957"/>
    </source>
</evidence>
<dbReference type="Proteomes" id="UP000282957">
    <property type="component" value="Unassembled WGS sequence"/>
</dbReference>
<organism evidence="7 8">
    <name type="scientific">Rhodovarius crocodyli</name>
    <dbReference type="NCBI Taxonomy" id="1979269"/>
    <lineage>
        <taxon>Bacteria</taxon>
        <taxon>Pseudomonadati</taxon>
        <taxon>Pseudomonadota</taxon>
        <taxon>Alphaproteobacteria</taxon>
        <taxon>Acetobacterales</taxon>
        <taxon>Roseomonadaceae</taxon>
        <taxon>Rhodovarius</taxon>
    </lineage>
</organism>
<dbReference type="PANTHER" id="PTHR11963:SF23">
    <property type="entry name" value="CYTOSOL AMINOPEPTIDASE"/>
    <property type="match status" value="1"/>
</dbReference>
<comment type="caution">
    <text evidence="7">The sequence shown here is derived from an EMBL/GenBank/DDBJ whole genome shotgun (WGS) entry which is preliminary data.</text>
</comment>
<keyword evidence="5" id="KW-0464">Manganese</keyword>
<reference evidence="7 8" key="1">
    <citation type="submission" date="2019-01" db="EMBL/GenBank/DDBJ databases">
        <authorList>
            <person name="Chen W.-M."/>
        </authorList>
    </citation>
    <scope>NUCLEOTIDE SEQUENCE [LARGE SCALE GENOMIC DNA]</scope>
    <source>
        <strain evidence="7 8">CCP-6</strain>
    </source>
</reference>
<dbReference type="PANTHER" id="PTHR11963">
    <property type="entry name" value="LEUCINE AMINOPEPTIDASE-RELATED"/>
    <property type="match status" value="1"/>
</dbReference>
<evidence type="ECO:0000256" key="3">
    <source>
        <dbReference type="ARBA" id="ARBA00022670"/>
    </source>
</evidence>
<feature type="domain" description="Cytosol aminopeptidase" evidence="6">
    <location>
        <begin position="142"/>
        <end position="446"/>
    </location>
</feature>
<dbReference type="Gene3D" id="3.40.630.10">
    <property type="entry name" value="Zn peptidases"/>
    <property type="match status" value="1"/>
</dbReference>
<comment type="similarity">
    <text evidence="1">Belongs to the peptidase M17 family.</text>
</comment>
<dbReference type="InterPro" id="IPR011356">
    <property type="entry name" value="Leucine_aapep/pepB"/>
</dbReference>
<keyword evidence="3" id="KW-0645">Protease</keyword>
<dbReference type="GO" id="GO:0030145">
    <property type="term" value="F:manganese ion binding"/>
    <property type="evidence" value="ECO:0007669"/>
    <property type="project" value="InterPro"/>
</dbReference>
<evidence type="ECO:0000256" key="1">
    <source>
        <dbReference type="ARBA" id="ARBA00009528"/>
    </source>
</evidence>
<dbReference type="CDD" id="cd00433">
    <property type="entry name" value="Peptidase_M17"/>
    <property type="match status" value="1"/>
</dbReference>
<evidence type="ECO:0000256" key="5">
    <source>
        <dbReference type="ARBA" id="ARBA00023211"/>
    </source>
</evidence>
<keyword evidence="2 7" id="KW-0031">Aminopeptidase</keyword>
<keyword evidence="8" id="KW-1185">Reference proteome</keyword>
<sequence length="451" mass="47260">MACGCSTAWWPTITKADAFLPVSVRFATETEHFSARAGVGMQDGFDGLGQTIALDPAQGDEEMGARAWAKLAEPSRGLEIDAREWPDMAAASIAAGVALRAWRMPKAAPPPRKPQLLVLCRDPDAANRHWPRLAAAVAGNLFARWLVAEPANRLTPATFVDRLRSLSEHGLAVSVLGPEELERRGYGAISAVGRAAPTGPYLVTLEWKRAGAPLAFVGKGLCFDNGGISIKPAAGMEAMRADMAGAAACAGAMLSLALRDAEGAAVAVLGVAENAIGADAYRPGDVLKTASGRTVEIIDTDAEGRLVLADALHHAITHHAPRAVIDIATLTGSIVTALGHHRAGLFGNDEALRDRLMAGAMAVREPLWPMPIGEAHRRDIDSDIADLKQCAPAGKLLADACHAAAFLREFVGSTPWAHLDIAGVETAEEDTALAAKGVPTGFGVRLFDGLV</sequence>
<evidence type="ECO:0000259" key="6">
    <source>
        <dbReference type="Pfam" id="PF00883"/>
    </source>
</evidence>
<evidence type="ECO:0000256" key="4">
    <source>
        <dbReference type="ARBA" id="ARBA00022801"/>
    </source>
</evidence>
<dbReference type="AlphaFoldDB" id="A0A437MP45"/>
<dbReference type="Pfam" id="PF00883">
    <property type="entry name" value="Peptidase_M17"/>
    <property type="match status" value="1"/>
</dbReference>
<name>A0A437MP45_9PROT</name>
<keyword evidence="4" id="KW-0378">Hydrolase</keyword>
<evidence type="ECO:0000256" key="2">
    <source>
        <dbReference type="ARBA" id="ARBA00022438"/>
    </source>
</evidence>
<dbReference type="InterPro" id="IPR000819">
    <property type="entry name" value="Peptidase_M17_C"/>
</dbReference>
<dbReference type="GO" id="GO:0006508">
    <property type="term" value="P:proteolysis"/>
    <property type="evidence" value="ECO:0007669"/>
    <property type="project" value="UniProtKB-KW"/>
</dbReference>
<dbReference type="GO" id="GO:0005737">
    <property type="term" value="C:cytoplasm"/>
    <property type="evidence" value="ECO:0007669"/>
    <property type="project" value="InterPro"/>
</dbReference>
<dbReference type="GO" id="GO:0070006">
    <property type="term" value="F:metalloaminopeptidase activity"/>
    <property type="evidence" value="ECO:0007669"/>
    <property type="project" value="InterPro"/>
</dbReference>
<proteinExistence type="inferred from homology"/>
<dbReference type="PRINTS" id="PR00481">
    <property type="entry name" value="LAMNOPPTDASE"/>
</dbReference>
<accession>A0A437MP45</accession>
<dbReference type="SUPFAM" id="SSF53187">
    <property type="entry name" value="Zn-dependent exopeptidases"/>
    <property type="match status" value="1"/>
</dbReference>
<protein>
    <submittedName>
        <fullName evidence="7">Leucyl aminopeptidase</fullName>
    </submittedName>
</protein>